<dbReference type="RefSeq" id="WP_126949264.1">
    <property type="nucleotide sequence ID" value="NZ_RZHC01000001.1"/>
</dbReference>
<evidence type="ECO:0000256" key="1">
    <source>
        <dbReference type="RuleBase" id="RU364038"/>
    </source>
</evidence>
<organism evidence="3 4">
    <name type="scientific">Vreelandella populi</name>
    <dbReference type="NCBI Taxonomy" id="2498858"/>
    <lineage>
        <taxon>Bacteria</taxon>
        <taxon>Pseudomonadati</taxon>
        <taxon>Pseudomonadota</taxon>
        <taxon>Gammaproteobacteria</taxon>
        <taxon>Oceanospirillales</taxon>
        <taxon>Halomonadaceae</taxon>
        <taxon>Vreelandella</taxon>
    </lineage>
</organism>
<sequence>MPFSPYAIISSLLLITSLSTTSQADELPAPVQALANQGWDIHGQFDAPGGLRGFGASTQGQEIAIYLTPDGEHAIIGTMMDSQGNNLTEVQLDQHVRAALEAETWQLLEESHWIQDGNPDAPRLIYTFTDANCSYCQQFWEQTRPWVETGEVQLRHIMVGILAPDSPAKAAVLLGAPDPSAAFERHKKGEAITVSAQPRDIEDQVYANNQLFEGLGLYATPTSAFQRETPNGDMRIDRTQGMPDEVQLIEMMGGPAPDTK</sequence>
<keyword evidence="1" id="KW-0574">Periplasm</keyword>
<dbReference type="InterPro" id="IPR036249">
    <property type="entry name" value="Thioredoxin-like_sf"/>
</dbReference>
<evidence type="ECO:0000259" key="2">
    <source>
        <dbReference type="Pfam" id="PF13098"/>
    </source>
</evidence>
<dbReference type="Gene3D" id="3.10.450.70">
    <property type="entry name" value="Disulphide bond isomerase, DsbC/G, N-terminal"/>
    <property type="match status" value="1"/>
</dbReference>
<dbReference type="PANTHER" id="PTHR35272">
    <property type="entry name" value="THIOL:DISULFIDE INTERCHANGE PROTEIN DSBC-RELATED"/>
    <property type="match status" value="1"/>
</dbReference>
<dbReference type="CDD" id="cd03020">
    <property type="entry name" value="DsbA_DsbC_DsbG"/>
    <property type="match status" value="1"/>
</dbReference>
<dbReference type="InterPro" id="IPR033954">
    <property type="entry name" value="DiS-bond_Isoase_DsbC/G"/>
</dbReference>
<comment type="function">
    <text evidence="1">Required for disulfide bond formation in some periplasmic proteins. Acts by transferring its disulfide bond to other proteins and is reduced in the process.</text>
</comment>
<comment type="subcellular location">
    <subcellularLocation>
        <location evidence="1">Periplasm</location>
    </subcellularLocation>
</comment>
<feature type="chain" id="PRO_5018808365" description="Thiol:disulfide interchange protein" evidence="1">
    <location>
        <begin position="25"/>
        <end position="260"/>
    </location>
</feature>
<dbReference type="EMBL" id="RZHD01000005">
    <property type="protein sequence ID" value="RUR46072.1"/>
    <property type="molecule type" value="Genomic_DNA"/>
</dbReference>
<protein>
    <recommendedName>
        <fullName evidence="1">Thiol:disulfide interchange protein</fullName>
    </recommendedName>
</protein>
<feature type="signal peptide" evidence="1">
    <location>
        <begin position="1"/>
        <end position="24"/>
    </location>
</feature>
<dbReference type="InterPro" id="IPR051470">
    <property type="entry name" value="Thiol:disulfide_interchange"/>
</dbReference>
<keyword evidence="1" id="KW-0732">Signal</keyword>
<dbReference type="AlphaFoldDB" id="A0A433LBK3"/>
<evidence type="ECO:0000313" key="4">
    <source>
        <dbReference type="Proteomes" id="UP000286912"/>
    </source>
</evidence>
<dbReference type="NCBIfam" id="NF008657">
    <property type="entry name" value="PRK11657.1"/>
    <property type="match status" value="1"/>
</dbReference>
<gene>
    <name evidence="3" type="primary">dsbG</name>
    <name evidence="3" type="ORF">ELY37_08750</name>
</gene>
<dbReference type="Proteomes" id="UP000286912">
    <property type="component" value="Unassembled WGS sequence"/>
</dbReference>
<dbReference type="SUPFAM" id="SSF52833">
    <property type="entry name" value="Thioredoxin-like"/>
    <property type="match status" value="1"/>
</dbReference>
<dbReference type="Pfam" id="PF13098">
    <property type="entry name" value="Thioredoxin_2"/>
    <property type="match status" value="1"/>
</dbReference>
<dbReference type="SUPFAM" id="SSF54423">
    <property type="entry name" value="DsbC/DsbG N-terminal domain-like"/>
    <property type="match status" value="1"/>
</dbReference>
<dbReference type="InterPro" id="IPR012336">
    <property type="entry name" value="Thioredoxin-like_fold"/>
</dbReference>
<comment type="similarity">
    <text evidence="1">Belongs to the thioredoxin family. DsbC subfamily.</text>
</comment>
<reference evidence="3 4" key="1">
    <citation type="submission" date="2018-12" db="EMBL/GenBank/DDBJ databases">
        <title>three novel Halomonas strain isolated from plants.</title>
        <authorList>
            <person name="Sun C."/>
        </authorList>
    </citation>
    <scope>NUCLEOTIDE SEQUENCE [LARGE SCALE GENOMIC DNA]</scope>
    <source>
        <strain evidence="3 4">RC</strain>
    </source>
</reference>
<dbReference type="GO" id="GO:0042597">
    <property type="term" value="C:periplasmic space"/>
    <property type="evidence" value="ECO:0007669"/>
    <property type="project" value="UniProtKB-SubCell"/>
</dbReference>
<name>A0A433LBK3_9GAMM</name>
<proteinExistence type="inferred from homology"/>
<accession>A0A433LBK3</accession>
<comment type="caution">
    <text evidence="3">The sequence shown here is derived from an EMBL/GenBank/DDBJ whole genome shotgun (WGS) entry which is preliminary data.</text>
</comment>
<dbReference type="InterPro" id="IPR009094">
    <property type="entry name" value="DiS-bond_isomerase_DsbC/G_N_sf"/>
</dbReference>
<dbReference type="PANTHER" id="PTHR35272:SF4">
    <property type="entry name" value="THIOL:DISULFIDE INTERCHANGE PROTEIN DSBG"/>
    <property type="match status" value="1"/>
</dbReference>
<feature type="domain" description="Thioredoxin-like fold" evidence="2">
    <location>
        <begin position="122"/>
        <end position="235"/>
    </location>
</feature>
<dbReference type="Gene3D" id="3.40.30.10">
    <property type="entry name" value="Glutaredoxin"/>
    <property type="match status" value="1"/>
</dbReference>
<evidence type="ECO:0000313" key="3">
    <source>
        <dbReference type="EMBL" id="RUR46072.1"/>
    </source>
</evidence>
<keyword evidence="4" id="KW-1185">Reference proteome</keyword>
<dbReference type="OrthoDB" id="5298214at2"/>
<keyword evidence="1" id="KW-0676">Redox-active center</keyword>